<reference evidence="1" key="1">
    <citation type="submission" date="2024-05" db="EMBL/GenBank/DDBJ databases">
        <title>Planctomycetes of the genus Singulisphaera possess chitinolytic capabilities.</title>
        <authorList>
            <person name="Ivanova A."/>
        </authorList>
    </citation>
    <scope>NUCLEOTIDE SEQUENCE</scope>
    <source>
        <strain evidence="1">Ch08T</strain>
    </source>
</reference>
<organism evidence="1">
    <name type="scientific">Singulisphaera sp. Ch08</name>
    <dbReference type="NCBI Taxonomy" id="3120278"/>
    <lineage>
        <taxon>Bacteria</taxon>
        <taxon>Pseudomonadati</taxon>
        <taxon>Planctomycetota</taxon>
        <taxon>Planctomycetia</taxon>
        <taxon>Isosphaerales</taxon>
        <taxon>Isosphaeraceae</taxon>
        <taxon>Singulisphaera</taxon>
    </lineage>
</organism>
<evidence type="ECO:0000313" key="1">
    <source>
        <dbReference type="EMBL" id="XBH04809.1"/>
    </source>
</evidence>
<protein>
    <submittedName>
        <fullName evidence="1">Uncharacterized protein</fullName>
    </submittedName>
</protein>
<gene>
    <name evidence="1" type="ORF">V5E97_01970</name>
</gene>
<accession>A0AAU7CII7</accession>
<sequence length="286" mass="31492">MGSPPERPTGNAVIRAQAGPSEIVITTTERLAGAIHSVTWNGKEFIDSFDHGRQLQSAANFDCAERFFPEVFNPTEAGSNVDGAGKTSSSRLLRLDVDGPELRTTTQMAFWLAPGGNSGGHPAKNDRILSDHLVSKRVRLGHGGNPHVIEYEVTFVIPEGERHNYAQFEAVTGYMPPEFSRFLKYDEPTQTLRPLDDGPGEQASPVVITTPSGSHAMGVYSPEPSPGYGRFRFEAEKVNKWNCVFRVRDPKGVKPGAYRYRTFVVVGTLEDVRTSLGSLRQDFQKP</sequence>
<name>A0AAU7CII7_9BACT</name>
<dbReference type="AlphaFoldDB" id="A0AAU7CII7"/>
<dbReference type="RefSeq" id="WP_406697607.1">
    <property type="nucleotide sequence ID" value="NZ_CP155447.1"/>
</dbReference>
<proteinExistence type="predicted"/>
<dbReference type="EMBL" id="CP155447">
    <property type="protein sequence ID" value="XBH04809.1"/>
    <property type="molecule type" value="Genomic_DNA"/>
</dbReference>